<dbReference type="OrthoDB" id="276604at2"/>
<organism evidence="3 4">
    <name type="scientific">Pseudoxanthomonas wuyuanensis</name>
    <dbReference type="NCBI Taxonomy" id="1073196"/>
    <lineage>
        <taxon>Bacteria</taxon>
        <taxon>Pseudomonadati</taxon>
        <taxon>Pseudomonadota</taxon>
        <taxon>Gammaproteobacteria</taxon>
        <taxon>Lysobacterales</taxon>
        <taxon>Lysobacteraceae</taxon>
        <taxon>Pseudoxanthomonas</taxon>
    </lineage>
</organism>
<dbReference type="InterPro" id="IPR050248">
    <property type="entry name" value="Polysacc_deacetylase_ArnD"/>
</dbReference>
<keyword evidence="4" id="KW-1185">Reference proteome</keyword>
<feature type="transmembrane region" description="Helical" evidence="1">
    <location>
        <begin position="39"/>
        <end position="57"/>
    </location>
</feature>
<accession>A0A286DAG3</accession>
<evidence type="ECO:0000313" key="4">
    <source>
        <dbReference type="Proteomes" id="UP000219374"/>
    </source>
</evidence>
<dbReference type="GO" id="GO:0005975">
    <property type="term" value="P:carbohydrate metabolic process"/>
    <property type="evidence" value="ECO:0007669"/>
    <property type="project" value="InterPro"/>
</dbReference>
<evidence type="ECO:0000313" key="3">
    <source>
        <dbReference type="EMBL" id="SOD55630.1"/>
    </source>
</evidence>
<evidence type="ECO:0000256" key="1">
    <source>
        <dbReference type="SAM" id="Phobius"/>
    </source>
</evidence>
<keyword evidence="1" id="KW-1133">Transmembrane helix</keyword>
<dbReference type="InterPro" id="IPR002509">
    <property type="entry name" value="NODB_dom"/>
</dbReference>
<proteinExistence type="predicted"/>
<reference evidence="3 4" key="1">
    <citation type="submission" date="2017-09" db="EMBL/GenBank/DDBJ databases">
        <authorList>
            <person name="Ehlers B."/>
            <person name="Leendertz F.H."/>
        </authorList>
    </citation>
    <scope>NUCLEOTIDE SEQUENCE [LARGE SCALE GENOMIC DNA]</scope>
    <source>
        <strain evidence="3 4">CGMCC 1.10978</strain>
    </source>
</reference>
<dbReference type="SUPFAM" id="SSF88713">
    <property type="entry name" value="Glycoside hydrolase/deacetylase"/>
    <property type="match status" value="1"/>
</dbReference>
<dbReference type="AlphaFoldDB" id="A0A286DAG3"/>
<sequence>MTTAISLHRPPRHPYAILGLLALSQVAVALLWWRLGWRWGLPAMVVSHLTVVWATLYPRAALFCPALSRLPVAARQVWLTIDDGPSADTLPMLDLLDRHGAKATFFLVGERALAQPALVREIRRRGHGIGNHSASHPDRWFWALGPKRLEREIARNQAILAEIAGQPPRWFRSVVGMTNPFVGLSLHRHGLARVAWSARGFDGVHCLPGQVLARIRRAIAPGAIVLLHEGAAHGHNIAILAQLLDWLHSQGYRSVLPEDIEDANAVAHLSVADPAAS</sequence>
<dbReference type="Pfam" id="PF01522">
    <property type="entry name" value="Polysacc_deac_1"/>
    <property type="match status" value="1"/>
</dbReference>
<feature type="domain" description="NodB homology" evidence="2">
    <location>
        <begin position="75"/>
        <end position="255"/>
    </location>
</feature>
<evidence type="ECO:0000259" key="2">
    <source>
        <dbReference type="PROSITE" id="PS51677"/>
    </source>
</evidence>
<dbReference type="InterPro" id="IPR011330">
    <property type="entry name" value="Glyco_hydro/deAcase_b/a-brl"/>
</dbReference>
<name>A0A286DAG3_9GAMM</name>
<dbReference type="Gene3D" id="3.20.20.370">
    <property type="entry name" value="Glycoside hydrolase/deacetylase"/>
    <property type="match status" value="1"/>
</dbReference>
<dbReference type="PANTHER" id="PTHR10587">
    <property type="entry name" value="GLYCOSYL TRANSFERASE-RELATED"/>
    <property type="match status" value="1"/>
</dbReference>
<gene>
    <name evidence="3" type="ORF">SAMN06296416_107221</name>
</gene>
<dbReference type="PANTHER" id="PTHR10587:SF137">
    <property type="entry name" value="4-DEOXY-4-FORMAMIDO-L-ARABINOSE-PHOSPHOUNDECAPRENOL DEFORMYLASE ARND-RELATED"/>
    <property type="match status" value="1"/>
</dbReference>
<keyword evidence="1" id="KW-0812">Transmembrane</keyword>
<dbReference type="GO" id="GO:0016810">
    <property type="term" value="F:hydrolase activity, acting on carbon-nitrogen (but not peptide) bonds"/>
    <property type="evidence" value="ECO:0007669"/>
    <property type="project" value="InterPro"/>
</dbReference>
<dbReference type="EMBL" id="OCND01000007">
    <property type="protein sequence ID" value="SOD55630.1"/>
    <property type="molecule type" value="Genomic_DNA"/>
</dbReference>
<dbReference type="PROSITE" id="PS51677">
    <property type="entry name" value="NODB"/>
    <property type="match status" value="1"/>
</dbReference>
<feature type="transmembrane region" description="Helical" evidence="1">
    <location>
        <begin position="15"/>
        <end position="33"/>
    </location>
</feature>
<dbReference type="CDD" id="cd10917">
    <property type="entry name" value="CE4_NodB_like_6s_7s"/>
    <property type="match status" value="1"/>
</dbReference>
<keyword evidence="1" id="KW-0472">Membrane</keyword>
<protein>
    <submittedName>
        <fullName evidence="3">Peptidoglycan/xylan/chitin deacetylase, PgdA/CDA1 family</fullName>
    </submittedName>
</protein>
<dbReference type="Proteomes" id="UP000219374">
    <property type="component" value="Unassembled WGS sequence"/>
</dbReference>